<dbReference type="SUPFAM" id="SSF55174">
    <property type="entry name" value="Alpha-L RNA-binding motif"/>
    <property type="match status" value="1"/>
</dbReference>
<feature type="region of interest" description="Disordered" evidence="2">
    <location>
        <begin position="65"/>
        <end position="85"/>
    </location>
</feature>
<dbReference type="GO" id="GO:0003723">
    <property type="term" value="F:RNA binding"/>
    <property type="evidence" value="ECO:0007669"/>
    <property type="project" value="UniProtKB-KW"/>
</dbReference>
<comment type="caution">
    <text evidence="4">The sequence shown here is derived from an EMBL/GenBank/DDBJ whole genome shotgun (WGS) entry which is preliminary data.</text>
</comment>
<feature type="domain" description="Mitochondrial transcription rescue factor 1 C-terminal" evidence="3">
    <location>
        <begin position="90"/>
        <end position="184"/>
    </location>
</feature>
<evidence type="ECO:0000256" key="2">
    <source>
        <dbReference type="SAM" id="MobiDB-lite"/>
    </source>
</evidence>
<dbReference type="Proteomes" id="UP001151699">
    <property type="component" value="Chromosome X"/>
</dbReference>
<protein>
    <submittedName>
        <fullName evidence="4">Mitochondrial transcription rescue factor 1</fullName>
    </submittedName>
</protein>
<dbReference type="OrthoDB" id="4150at2759"/>
<dbReference type="PROSITE" id="PS50889">
    <property type="entry name" value="S4"/>
    <property type="match status" value="1"/>
</dbReference>
<keyword evidence="1" id="KW-0694">RNA-binding</keyword>
<dbReference type="GO" id="GO:0005739">
    <property type="term" value="C:mitochondrion"/>
    <property type="evidence" value="ECO:0007669"/>
    <property type="project" value="TreeGrafter"/>
</dbReference>
<dbReference type="GO" id="GO:1903108">
    <property type="term" value="P:regulation of mitochondrial transcription"/>
    <property type="evidence" value="ECO:0007669"/>
    <property type="project" value="TreeGrafter"/>
</dbReference>
<accession>A0A9Q0MUW6</accession>
<evidence type="ECO:0000313" key="4">
    <source>
        <dbReference type="EMBL" id="KAJ6638486.1"/>
    </source>
</evidence>
<feature type="compositionally biased region" description="Acidic residues" evidence="2">
    <location>
        <begin position="71"/>
        <end position="84"/>
    </location>
</feature>
<dbReference type="Pfam" id="PF25818">
    <property type="entry name" value="MTRES1_C"/>
    <property type="match status" value="1"/>
</dbReference>
<dbReference type="EMBL" id="WJQU01000003">
    <property type="protein sequence ID" value="KAJ6638486.1"/>
    <property type="molecule type" value="Genomic_DNA"/>
</dbReference>
<evidence type="ECO:0000256" key="1">
    <source>
        <dbReference type="PROSITE-ProRule" id="PRU00182"/>
    </source>
</evidence>
<gene>
    <name evidence="4" type="primary">Mtres1</name>
    <name evidence="4" type="ORF">Bhyg_11221</name>
</gene>
<keyword evidence="5" id="KW-1185">Reference proteome</keyword>
<sequence length="198" mass="22486">MSAVTIFSRHLFKTVLSPRYLSYSLRKSTKQSVNHIYLGSRKKLPELVASNSSFQCRFKYNKSSGKQHREEEDDEIDEFTDSDDKDSKTVRVTSLRMDLLIKLGLGLARNKVESAFYDSRIRVNGKKITKKSVTLHVGDEVDVVKGLSPINNDHIIVSRLEIIGVTAKEEDIAVTLRKFKNLTIENYSGQNVFKAVTD</sequence>
<dbReference type="AlphaFoldDB" id="A0A9Q0MUW6"/>
<name>A0A9Q0MUW6_9DIPT</name>
<proteinExistence type="predicted"/>
<evidence type="ECO:0000313" key="5">
    <source>
        <dbReference type="Proteomes" id="UP001151699"/>
    </source>
</evidence>
<evidence type="ECO:0000259" key="3">
    <source>
        <dbReference type="Pfam" id="PF25818"/>
    </source>
</evidence>
<organism evidence="4 5">
    <name type="scientific">Pseudolycoriella hygida</name>
    <dbReference type="NCBI Taxonomy" id="35572"/>
    <lineage>
        <taxon>Eukaryota</taxon>
        <taxon>Metazoa</taxon>
        <taxon>Ecdysozoa</taxon>
        <taxon>Arthropoda</taxon>
        <taxon>Hexapoda</taxon>
        <taxon>Insecta</taxon>
        <taxon>Pterygota</taxon>
        <taxon>Neoptera</taxon>
        <taxon>Endopterygota</taxon>
        <taxon>Diptera</taxon>
        <taxon>Nematocera</taxon>
        <taxon>Sciaroidea</taxon>
        <taxon>Sciaridae</taxon>
        <taxon>Pseudolycoriella</taxon>
    </lineage>
</organism>
<dbReference type="PANTHER" id="PTHR13633:SF3">
    <property type="entry name" value="MITOCHONDRIAL TRANSCRIPTION RESCUE FACTOR 1"/>
    <property type="match status" value="1"/>
</dbReference>
<dbReference type="InterPro" id="IPR057896">
    <property type="entry name" value="MTRES1_C"/>
</dbReference>
<reference evidence="4" key="1">
    <citation type="submission" date="2022-07" db="EMBL/GenBank/DDBJ databases">
        <authorList>
            <person name="Trinca V."/>
            <person name="Uliana J.V.C."/>
            <person name="Torres T.T."/>
            <person name="Ward R.J."/>
            <person name="Monesi N."/>
        </authorList>
    </citation>
    <scope>NUCLEOTIDE SEQUENCE</scope>
    <source>
        <strain evidence="4">HSMRA1968</strain>
        <tissue evidence="4">Whole embryos</tissue>
    </source>
</reference>
<dbReference type="PANTHER" id="PTHR13633">
    <property type="entry name" value="MITOCHONDRIAL TRANSCRIPTION RESCUE FACTOR 1"/>
    <property type="match status" value="1"/>
</dbReference>